<sequence>MHYSNLASDDVDEYLLYPTRHEEEEEEEEEEEGECCRSPTKMKCRKVFRVCVCVCVCVCVIMHAGQERPRRGILIMVSGGREGEEGEEGKEEEGVMNLLSLYPHSRLWIKAAPD</sequence>
<evidence type="ECO:0000313" key="3">
    <source>
        <dbReference type="Proteomes" id="UP000324222"/>
    </source>
</evidence>
<gene>
    <name evidence="2" type="ORF">E2C01_101788</name>
</gene>
<protein>
    <submittedName>
        <fullName evidence="2">Uncharacterized protein</fullName>
    </submittedName>
</protein>
<accession>A0A5B7KAP6</accession>
<keyword evidence="1" id="KW-1133">Transmembrane helix</keyword>
<keyword evidence="3" id="KW-1185">Reference proteome</keyword>
<comment type="caution">
    <text evidence="2">The sequence shown here is derived from an EMBL/GenBank/DDBJ whole genome shotgun (WGS) entry which is preliminary data.</text>
</comment>
<feature type="transmembrane region" description="Helical" evidence="1">
    <location>
        <begin position="47"/>
        <end position="65"/>
    </location>
</feature>
<dbReference type="Proteomes" id="UP000324222">
    <property type="component" value="Unassembled WGS sequence"/>
</dbReference>
<dbReference type="AlphaFoldDB" id="A0A5B7KAP6"/>
<keyword evidence="1" id="KW-0812">Transmembrane</keyword>
<proteinExistence type="predicted"/>
<dbReference type="EMBL" id="VSRR010148918">
    <property type="protein sequence ID" value="MPD06011.1"/>
    <property type="molecule type" value="Genomic_DNA"/>
</dbReference>
<reference evidence="2 3" key="1">
    <citation type="submission" date="2019-05" db="EMBL/GenBank/DDBJ databases">
        <title>Another draft genome of Portunus trituberculatus and its Hox gene families provides insights of decapod evolution.</title>
        <authorList>
            <person name="Jeong J.-H."/>
            <person name="Song I."/>
            <person name="Kim S."/>
            <person name="Choi T."/>
            <person name="Kim D."/>
            <person name="Ryu S."/>
            <person name="Kim W."/>
        </authorList>
    </citation>
    <scope>NUCLEOTIDE SEQUENCE [LARGE SCALE GENOMIC DNA]</scope>
    <source>
        <tissue evidence="2">Muscle</tissue>
    </source>
</reference>
<keyword evidence="1" id="KW-0472">Membrane</keyword>
<organism evidence="2 3">
    <name type="scientific">Portunus trituberculatus</name>
    <name type="common">Swimming crab</name>
    <name type="synonym">Neptunus trituberculatus</name>
    <dbReference type="NCBI Taxonomy" id="210409"/>
    <lineage>
        <taxon>Eukaryota</taxon>
        <taxon>Metazoa</taxon>
        <taxon>Ecdysozoa</taxon>
        <taxon>Arthropoda</taxon>
        <taxon>Crustacea</taxon>
        <taxon>Multicrustacea</taxon>
        <taxon>Malacostraca</taxon>
        <taxon>Eumalacostraca</taxon>
        <taxon>Eucarida</taxon>
        <taxon>Decapoda</taxon>
        <taxon>Pleocyemata</taxon>
        <taxon>Brachyura</taxon>
        <taxon>Eubrachyura</taxon>
        <taxon>Portunoidea</taxon>
        <taxon>Portunidae</taxon>
        <taxon>Portuninae</taxon>
        <taxon>Portunus</taxon>
    </lineage>
</organism>
<evidence type="ECO:0000256" key="1">
    <source>
        <dbReference type="SAM" id="Phobius"/>
    </source>
</evidence>
<evidence type="ECO:0000313" key="2">
    <source>
        <dbReference type="EMBL" id="MPD06011.1"/>
    </source>
</evidence>
<name>A0A5B7KAP6_PORTR</name>